<reference evidence="7 8" key="1">
    <citation type="journal article" date="2017" name="Nature">
        <title>The Apostasia genome and the evolution of orchids.</title>
        <authorList>
            <person name="Zhang G.Q."/>
            <person name="Liu K.W."/>
            <person name="Li Z."/>
            <person name="Lohaus R."/>
            <person name="Hsiao Y.Y."/>
            <person name="Niu S.C."/>
            <person name="Wang J.Y."/>
            <person name="Lin Y.C."/>
            <person name="Xu Q."/>
            <person name="Chen L.J."/>
            <person name="Yoshida K."/>
            <person name="Fujiwara S."/>
            <person name="Wang Z.W."/>
            <person name="Zhang Y.Q."/>
            <person name="Mitsuda N."/>
            <person name="Wang M."/>
            <person name="Liu G.H."/>
            <person name="Pecoraro L."/>
            <person name="Huang H.X."/>
            <person name="Xiao X.J."/>
            <person name="Lin M."/>
            <person name="Wu X.Y."/>
            <person name="Wu W.L."/>
            <person name="Chen Y.Y."/>
            <person name="Chang S.B."/>
            <person name="Sakamoto S."/>
            <person name="Ohme-Takagi M."/>
            <person name="Yagi M."/>
            <person name="Zeng S.J."/>
            <person name="Shen C.Y."/>
            <person name="Yeh C.M."/>
            <person name="Luo Y.B."/>
            <person name="Tsai W.C."/>
            <person name="Van de Peer Y."/>
            <person name="Liu Z.J."/>
        </authorList>
    </citation>
    <scope>NUCLEOTIDE SEQUENCE [LARGE SCALE GENOMIC DNA]</scope>
    <source>
        <strain evidence="8">cv. Shenzhen</strain>
        <tissue evidence="7">Stem</tissue>
    </source>
</reference>
<dbReference type="GO" id="GO:0009055">
    <property type="term" value="F:electron transfer activity"/>
    <property type="evidence" value="ECO:0007669"/>
    <property type="project" value="InterPro"/>
</dbReference>
<dbReference type="STRING" id="1088818.A0A2I0AAH9"/>
<keyword evidence="5" id="KW-0732">Signal</keyword>
<dbReference type="PANTHER" id="PTHR33021:SF339">
    <property type="entry name" value="OS07G0570600 PROTEIN"/>
    <property type="match status" value="1"/>
</dbReference>
<dbReference type="Gene3D" id="2.60.40.420">
    <property type="entry name" value="Cupredoxins - blue copper proteins"/>
    <property type="match status" value="1"/>
</dbReference>
<evidence type="ECO:0000259" key="6">
    <source>
        <dbReference type="PROSITE" id="PS51485"/>
    </source>
</evidence>
<dbReference type="GO" id="GO:0046872">
    <property type="term" value="F:metal ion binding"/>
    <property type="evidence" value="ECO:0007669"/>
    <property type="project" value="UniProtKB-KW"/>
</dbReference>
<dbReference type="PROSITE" id="PS00196">
    <property type="entry name" value="COPPER_BLUE"/>
    <property type="match status" value="1"/>
</dbReference>
<evidence type="ECO:0000313" key="8">
    <source>
        <dbReference type="Proteomes" id="UP000236161"/>
    </source>
</evidence>
<dbReference type="SUPFAM" id="SSF49503">
    <property type="entry name" value="Cupredoxins"/>
    <property type="match status" value="1"/>
</dbReference>
<gene>
    <name evidence="7" type="ORF">AXF42_Ash001506</name>
</gene>
<evidence type="ECO:0000256" key="5">
    <source>
        <dbReference type="SAM" id="SignalP"/>
    </source>
</evidence>
<evidence type="ECO:0000256" key="2">
    <source>
        <dbReference type="ARBA" id="ARBA00023008"/>
    </source>
</evidence>
<dbReference type="FunFam" id="2.60.40.420:FF:000003">
    <property type="entry name" value="Blue copper"/>
    <property type="match status" value="1"/>
</dbReference>
<dbReference type="InterPro" id="IPR008972">
    <property type="entry name" value="Cupredoxin"/>
</dbReference>
<sequence>MGSSTRAWALTAVAAVAAVAMAAIVPISSAATVYTVGDSIGWTILNNPNYTAWALGKTFYVGDTLDFKYNKQYHNVLEVRQSDYAACKNGSALSEFTSGNDSVVIDTAGHHYYICGVPGHCQVGQKLDILAVAEGQGGATASPPPPSSTTTSSGSVPAPSAASRRDPPVVAAGLYFLLAVSAGLLQWH</sequence>
<dbReference type="EMBL" id="KZ452001">
    <property type="protein sequence ID" value="PKA52526.1"/>
    <property type="molecule type" value="Genomic_DNA"/>
</dbReference>
<evidence type="ECO:0000313" key="7">
    <source>
        <dbReference type="EMBL" id="PKA52526.1"/>
    </source>
</evidence>
<dbReference type="OrthoDB" id="1933492at2759"/>
<dbReference type="PANTHER" id="PTHR33021">
    <property type="entry name" value="BLUE COPPER PROTEIN"/>
    <property type="match status" value="1"/>
</dbReference>
<dbReference type="CDD" id="cd04216">
    <property type="entry name" value="Phytocyanin"/>
    <property type="match status" value="1"/>
</dbReference>
<organism evidence="7 8">
    <name type="scientific">Apostasia shenzhenica</name>
    <dbReference type="NCBI Taxonomy" id="1088818"/>
    <lineage>
        <taxon>Eukaryota</taxon>
        <taxon>Viridiplantae</taxon>
        <taxon>Streptophyta</taxon>
        <taxon>Embryophyta</taxon>
        <taxon>Tracheophyta</taxon>
        <taxon>Spermatophyta</taxon>
        <taxon>Magnoliopsida</taxon>
        <taxon>Liliopsida</taxon>
        <taxon>Asparagales</taxon>
        <taxon>Orchidaceae</taxon>
        <taxon>Apostasioideae</taxon>
        <taxon>Apostasia</taxon>
    </lineage>
</organism>
<accession>A0A2I0AAH9</accession>
<dbReference type="Pfam" id="PF02298">
    <property type="entry name" value="Cu_bind_like"/>
    <property type="match status" value="1"/>
</dbReference>
<keyword evidence="1" id="KW-0479">Metal-binding</keyword>
<feature type="region of interest" description="Disordered" evidence="4">
    <location>
        <begin position="135"/>
        <end position="163"/>
    </location>
</feature>
<dbReference type="Proteomes" id="UP000236161">
    <property type="component" value="Unassembled WGS sequence"/>
</dbReference>
<feature type="compositionally biased region" description="Low complexity" evidence="4">
    <location>
        <begin position="148"/>
        <end position="162"/>
    </location>
</feature>
<dbReference type="PROSITE" id="PS51485">
    <property type="entry name" value="PHYTOCYANIN"/>
    <property type="match status" value="1"/>
</dbReference>
<dbReference type="InterPro" id="IPR039391">
    <property type="entry name" value="Phytocyanin-like"/>
</dbReference>
<protein>
    <submittedName>
        <fullName evidence="7">Mavicyanin</fullName>
    </submittedName>
</protein>
<evidence type="ECO:0000256" key="4">
    <source>
        <dbReference type="SAM" id="MobiDB-lite"/>
    </source>
</evidence>
<dbReference type="GO" id="GO:0005886">
    <property type="term" value="C:plasma membrane"/>
    <property type="evidence" value="ECO:0007669"/>
    <property type="project" value="TreeGrafter"/>
</dbReference>
<name>A0A2I0AAH9_9ASPA</name>
<evidence type="ECO:0000256" key="1">
    <source>
        <dbReference type="ARBA" id="ARBA00022723"/>
    </source>
</evidence>
<dbReference type="AlphaFoldDB" id="A0A2I0AAH9"/>
<evidence type="ECO:0000256" key="3">
    <source>
        <dbReference type="ARBA" id="ARBA00023180"/>
    </source>
</evidence>
<feature type="chain" id="PRO_5042946313" evidence="5">
    <location>
        <begin position="31"/>
        <end position="188"/>
    </location>
</feature>
<keyword evidence="8" id="KW-1185">Reference proteome</keyword>
<keyword evidence="3" id="KW-0325">Glycoprotein</keyword>
<dbReference type="InterPro" id="IPR003245">
    <property type="entry name" value="Phytocyanin_dom"/>
</dbReference>
<feature type="domain" description="Phytocyanin" evidence="6">
    <location>
        <begin position="32"/>
        <end position="133"/>
    </location>
</feature>
<proteinExistence type="predicted"/>
<dbReference type="InterPro" id="IPR028871">
    <property type="entry name" value="BlueCu_1_BS"/>
</dbReference>
<keyword evidence="2" id="KW-0186">Copper</keyword>
<feature type="signal peptide" evidence="5">
    <location>
        <begin position="1"/>
        <end position="30"/>
    </location>
</feature>